<dbReference type="Gene3D" id="3.40.50.970">
    <property type="match status" value="1"/>
</dbReference>
<name>A0A6L5Y442_9FIRM</name>
<comment type="caution">
    <text evidence="5">The sequence shown here is derived from an EMBL/GenBank/DDBJ whole genome shotgun (WGS) entry which is preliminary data.</text>
</comment>
<dbReference type="Pfam" id="PF02779">
    <property type="entry name" value="Transket_pyr"/>
    <property type="match status" value="1"/>
</dbReference>
<dbReference type="SUPFAM" id="SSF52922">
    <property type="entry name" value="TK C-terminal domain-like"/>
    <property type="match status" value="1"/>
</dbReference>
<dbReference type="PANTHER" id="PTHR43257:SF2">
    <property type="entry name" value="PYRUVATE DEHYDROGENASE E1 COMPONENT SUBUNIT BETA"/>
    <property type="match status" value="1"/>
</dbReference>
<accession>A0A6L5Y442</accession>
<dbReference type="PANTHER" id="PTHR43257">
    <property type="entry name" value="PYRUVATE DEHYDROGENASE E1 COMPONENT BETA SUBUNIT"/>
    <property type="match status" value="1"/>
</dbReference>
<feature type="domain" description="Transketolase-like pyrimidine-binding" evidence="4">
    <location>
        <begin position="7"/>
        <end position="181"/>
    </location>
</feature>
<sequence length="326" mass="35899">MEIMAEMTMIQALNTALKEEMERDENVFLMGEDIREMGSTFGVTTGLYKIWPDRVINTPLAEAGTANMCVGAALYGKRPVFEIMFADFSTLIYDAIVNQASKMRYMSHGKVCCPVVFRGPQGAGGGIGAHHSQTVDSWFMNAPGLKMVEPSTPQDAYGLMKASIRDNNPVLFWEHKALYRVPGDVQTGEDQIVPIGKAKVCKEGTDITVVAGQLMLMRIFKLLPELEKAGISIELIDPRTIKPFDYETVEASVRKTGRLLMVAEGCREGNWTADIASNIGETCYNALKGPIRRLGAIDSPIPYATAELFMIPSEDSIAKTIKEMVK</sequence>
<keyword evidence="2" id="KW-0560">Oxidoreductase</keyword>
<proteinExistence type="predicted"/>
<dbReference type="SMART" id="SM00861">
    <property type="entry name" value="Transket_pyr"/>
    <property type="match status" value="1"/>
</dbReference>
<organism evidence="5 6">
    <name type="scientific">Hornefia butyriciproducens</name>
    <dbReference type="NCBI Taxonomy" id="2652293"/>
    <lineage>
        <taxon>Bacteria</taxon>
        <taxon>Bacillati</taxon>
        <taxon>Bacillota</taxon>
        <taxon>Clostridia</taxon>
        <taxon>Peptostreptococcales</taxon>
        <taxon>Anaerovoracaceae</taxon>
        <taxon>Hornefia</taxon>
    </lineage>
</organism>
<dbReference type="InterPro" id="IPR033248">
    <property type="entry name" value="Transketolase_C"/>
</dbReference>
<dbReference type="Pfam" id="PF02780">
    <property type="entry name" value="Transketolase_C"/>
    <property type="match status" value="1"/>
</dbReference>
<dbReference type="EMBL" id="VUMZ01000002">
    <property type="protein sequence ID" value="MST51308.1"/>
    <property type="molecule type" value="Genomic_DNA"/>
</dbReference>
<dbReference type="Gene3D" id="3.40.50.920">
    <property type="match status" value="1"/>
</dbReference>
<evidence type="ECO:0000256" key="1">
    <source>
        <dbReference type="ARBA" id="ARBA00001964"/>
    </source>
</evidence>
<dbReference type="NCBIfam" id="NF006667">
    <property type="entry name" value="PRK09212.1"/>
    <property type="match status" value="1"/>
</dbReference>
<evidence type="ECO:0000259" key="4">
    <source>
        <dbReference type="SMART" id="SM00861"/>
    </source>
</evidence>
<dbReference type="AlphaFoldDB" id="A0A6L5Y442"/>
<dbReference type="InterPro" id="IPR009014">
    <property type="entry name" value="Transketo_C/PFOR_II"/>
</dbReference>
<evidence type="ECO:0000256" key="2">
    <source>
        <dbReference type="ARBA" id="ARBA00023002"/>
    </source>
</evidence>
<dbReference type="CDD" id="cd07036">
    <property type="entry name" value="TPP_PYR_E1-PDHc-beta_like"/>
    <property type="match status" value="1"/>
</dbReference>
<evidence type="ECO:0000256" key="3">
    <source>
        <dbReference type="ARBA" id="ARBA00023052"/>
    </source>
</evidence>
<dbReference type="InterPro" id="IPR029061">
    <property type="entry name" value="THDP-binding"/>
</dbReference>
<keyword evidence="6" id="KW-1185">Reference proteome</keyword>
<dbReference type="SUPFAM" id="SSF52518">
    <property type="entry name" value="Thiamin diphosphate-binding fold (THDP-binding)"/>
    <property type="match status" value="1"/>
</dbReference>
<protein>
    <submittedName>
        <fullName evidence="5">Alpha-ketoacid dehydrogenase subunit beta</fullName>
    </submittedName>
</protein>
<dbReference type="InterPro" id="IPR005475">
    <property type="entry name" value="Transketolase-like_Pyr-bd"/>
</dbReference>
<keyword evidence="3" id="KW-0786">Thiamine pyrophosphate</keyword>
<evidence type="ECO:0000313" key="6">
    <source>
        <dbReference type="Proteomes" id="UP000474676"/>
    </source>
</evidence>
<dbReference type="Proteomes" id="UP000474676">
    <property type="component" value="Unassembled WGS sequence"/>
</dbReference>
<dbReference type="FunFam" id="3.40.50.970:FF:000001">
    <property type="entry name" value="Pyruvate dehydrogenase E1 beta subunit"/>
    <property type="match status" value="1"/>
</dbReference>
<gene>
    <name evidence="5" type="ORF">FYJ64_03045</name>
</gene>
<evidence type="ECO:0000313" key="5">
    <source>
        <dbReference type="EMBL" id="MST51308.1"/>
    </source>
</evidence>
<dbReference type="GO" id="GO:0016491">
    <property type="term" value="F:oxidoreductase activity"/>
    <property type="evidence" value="ECO:0007669"/>
    <property type="project" value="UniProtKB-KW"/>
</dbReference>
<reference evidence="5 6" key="1">
    <citation type="submission" date="2019-08" db="EMBL/GenBank/DDBJ databases">
        <title>In-depth cultivation of the pig gut microbiome towards novel bacterial diversity and tailored functional studies.</title>
        <authorList>
            <person name="Wylensek D."/>
            <person name="Hitch T.C.A."/>
            <person name="Clavel T."/>
        </authorList>
    </citation>
    <scope>NUCLEOTIDE SEQUENCE [LARGE SCALE GENOMIC DNA]</scope>
    <source>
        <strain evidence="5 6">WCA-MUC-591-APC-3H</strain>
    </source>
</reference>
<comment type="cofactor">
    <cofactor evidence="1">
        <name>thiamine diphosphate</name>
        <dbReference type="ChEBI" id="CHEBI:58937"/>
    </cofactor>
</comment>